<evidence type="ECO:0000256" key="1">
    <source>
        <dbReference type="SAM" id="Phobius"/>
    </source>
</evidence>
<evidence type="ECO:0000313" key="3">
    <source>
        <dbReference type="Proteomes" id="UP000299102"/>
    </source>
</evidence>
<keyword evidence="2" id="KW-0808">Transferase</keyword>
<comment type="caution">
    <text evidence="2">The sequence shown here is derived from an EMBL/GenBank/DDBJ whole genome shotgun (WGS) entry which is preliminary data.</text>
</comment>
<gene>
    <name evidence="2" type="primary">RTase</name>
    <name evidence="2" type="ORF">EVAR_51068_1</name>
</gene>
<evidence type="ECO:0000313" key="2">
    <source>
        <dbReference type="EMBL" id="GBP66543.1"/>
    </source>
</evidence>
<protein>
    <submittedName>
        <fullName evidence="2">Probable RNA-directed DNA polymerase from transposon BS</fullName>
    </submittedName>
</protein>
<dbReference type="GO" id="GO:0003964">
    <property type="term" value="F:RNA-directed DNA polymerase activity"/>
    <property type="evidence" value="ECO:0007669"/>
    <property type="project" value="UniProtKB-KW"/>
</dbReference>
<accession>A0A4C1XU22</accession>
<feature type="transmembrane region" description="Helical" evidence="1">
    <location>
        <begin position="108"/>
        <end position="128"/>
    </location>
</feature>
<dbReference type="OrthoDB" id="10050074at2759"/>
<sequence length="131" mass="15315">MLGRKSKLSQHNKRTIYKICIWTVLTYAFPIFAHAAPKTLDRLQVIHNKFCGDATDAHWCVRMSMLYRNLKLPIIAKYMKNASKRFFDIARSHSNALSLVRQLITNHLIIIILFVGHETYLPIHLTLLQRK</sequence>
<keyword evidence="1" id="KW-1133">Transmembrane helix</keyword>
<proteinExistence type="predicted"/>
<keyword evidence="2" id="KW-0548">Nucleotidyltransferase</keyword>
<keyword evidence="1" id="KW-0472">Membrane</keyword>
<dbReference type="AlphaFoldDB" id="A0A4C1XU22"/>
<dbReference type="Proteomes" id="UP000299102">
    <property type="component" value="Unassembled WGS sequence"/>
</dbReference>
<dbReference type="EMBL" id="BGZK01000960">
    <property type="protein sequence ID" value="GBP66543.1"/>
    <property type="molecule type" value="Genomic_DNA"/>
</dbReference>
<feature type="transmembrane region" description="Helical" evidence="1">
    <location>
        <begin position="16"/>
        <end position="36"/>
    </location>
</feature>
<keyword evidence="1" id="KW-0812">Transmembrane</keyword>
<keyword evidence="2" id="KW-0695">RNA-directed DNA polymerase</keyword>
<organism evidence="2 3">
    <name type="scientific">Eumeta variegata</name>
    <name type="common">Bagworm moth</name>
    <name type="synonym">Eumeta japonica</name>
    <dbReference type="NCBI Taxonomy" id="151549"/>
    <lineage>
        <taxon>Eukaryota</taxon>
        <taxon>Metazoa</taxon>
        <taxon>Ecdysozoa</taxon>
        <taxon>Arthropoda</taxon>
        <taxon>Hexapoda</taxon>
        <taxon>Insecta</taxon>
        <taxon>Pterygota</taxon>
        <taxon>Neoptera</taxon>
        <taxon>Endopterygota</taxon>
        <taxon>Lepidoptera</taxon>
        <taxon>Glossata</taxon>
        <taxon>Ditrysia</taxon>
        <taxon>Tineoidea</taxon>
        <taxon>Psychidae</taxon>
        <taxon>Oiketicinae</taxon>
        <taxon>Eumeta</taxon>
    </lineage>
</organism>
<reference evidence="2 3" key="1">
    <citation type="journal article" date="2019" name="Commun. Biol.">
        <title>The bagworm genome reveals a unique fibroin gene that provides high tensile strength.</title>
        <authorList>
            <person name="Kono N."/>
            <person name="Nakamura H."/>
            <person name="Ohtoshi R."/>
            <person name="Tomita M."/>
            <person name="Numata K."/>
            <person name="Arakawa K."/>
        </authorList>
    </citation>
    <scope>NUCLEOTIDE SEQUENCE [LARGE SCALE GENOMIC DNA]</scope>
</reference>
<name>A0A4C1XU22_EUMVA</name>
<keyword evidence="3" id="KW-1185">Reference proteome</keyword>